<dbReference type="HOGENOM" id="CLU_2294452_0_0_1"/>
<feature type="signal peptide" evidence="3">
    <location>
        <begin position="1"/>
        <end position="22"/>
    </location>
</feature>
<reference evidence="4 5" key="1">
    <citation type="journal article" date="2011" name="Science">
        <title>The ecoresponsive genome of Daphnia pulex.</title>
        <authorList>
            <person name="Colbourne J.K."/>
            <person name="Pfrender M.E."/>
            <person name="Gilbert D."/>
            <person name="Thomas W.K."/>
            <person name="Tucker A."/>
            <person name="Oakley T.H."/>
            <person name="Tokishita S."/>
            <person name="Aerts A."/>
            <person name="Arnold G.J."/>
            <person name="Basu M.K."/>
            <person name="Bauer D.J."/>
            <person name="Caceres C.E."/>
            <person name="Carmel L."/>
            <person name="Casola C."/>
            <person name="Choi J.H."/>
            <person name="Detter J.C."/>
            <person name="Dong Q."/>
            <person name="Dusheyko S."/>
            <person name="Eads B.D."/>
            <person name="Frohlich T."/>
            <person name="Geiler-Samerotte K.A."/>
            <person name="Gerlach D."/>
            <person name="Hatcher P."/>
            <person name="Jogdeo S."/>
            <person name="Krijgsveld J."/>
            <person name="Kriventseva E.V."/>
            <person name="Kultz D."/>
            <person name="Laforsch C."/>
            <person name="Lindquist E."/>
            <person name="Lopez J."/>
            <person name="Manak J.R."/>
            <person name="Muller J."/>
            <person name="Pangilinan J."/>
            <person name="Patwardhan R.P."/>
            <person name="Pitluck S."/>
            <person name="Pritham E.J."/>
            <person name="Rechtsteiner A."/>
            <person name="Rho M."/>
            <person name="Rogozin I.B."/>
            <person name="Sakarya O."/>
            <person name="Salamov A."/>
            <person name="Schaack S."/>
            <person name="Shapiro H."/>
            <person name="Shiga Y."/>
            <person name="Skalitzky C."/>
            <person name="Smith Z."/>
            <person name="Souvorov A."/>
            <person name="Sung W."/>
            <person name="Tang Z."/>
            <person name="Tsuchiya D."/>
            <person name="Tu H."/>
            <person name="Vos H."/>
            <person name="Wang M."/>
            <person name="Wolf Y.I."/>
            <person name="Yamagata H."/>
            <person name="Yamada T."/>
            <person name="Ye Y."/>
            <person name="Shaw J.R."/>
            <person name="Andrews J."/>
            <person name="Crease T.J."/>
            <person name="Tang H."/>
            <person name="Lucas S.M."/>
            <person name="Robertson H.M."/>
            <person name="Bork P."/>
            <person name="Koonin E.V."/>
            <person name="Zdobnov E.M."/>
            <person name="Grigoriev I.V."/>
            <person name="Lynch M."/>
            <person name="Boore J.L."/>
        </authorList>
    </citation>
    <scope>NUCLEOTIDE SEQUENCE [LARGE SCALE GENOMIC DNA]</scope>
</reference>
<evidence type="ECO:0000256" key="3">
    <source>
        <dbReference type="SAM" id="SignalP"/>
    </source>
</evidence>
<feature type="chain" id="PRO_5003237390" description="Chitin-binding type-1 domain-containing protein" evidence="3">
    <location>
        <begin position="23"/>
        <end position="101"/>
    </location>
</feature>
<accession>E9GSB1</accession>
<evidence type="ECO:0000313" key="4">
    <source>
        <dbReference type="EMBL" id="EFX77681.1"/>
    </source>
</evidence>
<dbReference type="AlphaFoldDB" id="E9GSB1"/>
<dbReference type="OrthoDB" id="6344970at2759"/>
<sequence>MKHYQLFSLLVVFVVVFSTALSCNSGARNDEAGKRPAITTTPLPSDWGEDLNSGEFSGHECGPVHGKCPYDQCCSLRNECGNSTSHCNLSLGCKKKWGICH</sequence>
<gene>
    <name evidence="4" type="ORF">DAPPUDRAFT_305363</name>
</gene>
<dbReference type="Proteomes" id="UP000000305">
    <property type="component" value="Unassembled WGS sequence"/>
</dbReference>
<name>E9GSB1_DAPPU</name>
<keyword evidence="1" id="KW-0147">Chitin-binding</keyword>
<evidence type="ECO:0000256" key="1">
    <source>
        <dbReference type="ARBA" id="ARBA00022669"/>
    </source>
</evidence>
<evidence type="ECO:0008006" key="6">
    <source>
        <dbReference type="Google" id="ProtNLM"/>
    </source>
</evidence>
<dbReference type="InParanoid" id="E9GSB1"/>
<dbReference type="PROSITE" id="PS51257">
    <property type="entry name" value="PROKAR_LIPOPROTEIN"/>
    <property type="match status" value="1"/>
</dbReference>
<proteinExistence type="predicted"/>
<evidence type="ECO:0000313" key="5">
    <source>
        <dbReference type="Proteomes" id="UP000000305"/>
    </source>
</evidence>
<organism evidence="4 5">
    <name type="scientific">Daphnia pulex</name>
    <name type="common">Water flea</name>
    <dbReference type="NCBI Taxonomy" id="6669"/>
    <lineage>
        <taxon>Eukaryota</taxon>
        <taxon>Metazoa</taxon>
        <taxon>Ecdysozoa</taxon>
        <taxon>Arthropoda</taxon>
        <taxon>Crustacea</taxon>
        <taxon>Branchiopoda</taxon>
        <taxon>Diplostraca</taxon>
        <taxon>Cladocera</taxon>
        <taxon>Anomopoda</taxon>
        <taxon>Daphniidae</taxon>
        <taxon>Daphnia</taxon>
    </lineage>
</organism>
<keyword evidence="3" id="KW-0732">Signal</keyword>
<dbReference type="KEGG" id="dpx:DAPPUDRAFT_305363"/>
<evidence type="ECO:0000256" key="2">
    <source>
        <dbReference type="SAM" id="MobiDB-lite"/>
    </source>
</evidence>
<keyword evidence="5" id="KW-1185">Reference proteome</keyword>
<feature type="region of interest" description="Disordered" evidence="2">
    <location>
        <begin position="26"/>
        <end position="46"/>
    </location>
</feature>
<dbReference type="InterPro" id="IPR036861">
    <property type="entry name" value="Endochitinase-like_sf"/>
</dbReference>
<dbReference type="Gene3D" id="3.30.60.10">
    <property type="entry name" value="Endochitinase-like"/>
    <property type="match status" value="1"/>
</dbReference>
<protein>
    <recommendedName>
        <fullName evidence="6">Chitin-binding type-1 domain-containing protein</fullName>
    </recommendedName>
</protein>
<dbReference type="GO" id="GO:0008061">
    <property type="term" value="F:chitin binding"/>
    <property type="evidence" value="ECO:0007669"/>
    <property type="project" value="UniProtKB-KW"/>
</dbReference>
<dbReference type="EMBL" id="GL732561">
    <property type="protein sequence ID" value="EFX77681.1"/>
    <property type="molecule type" value="Genomic_DNA"/>
</dbReference>